<dbReference type="InterPro" id="IPR011852">
    <property type="entry name" value="TRAP_TAXI"/>
</dbReference>
<dbReference type="InterPro" id="IPR006311">
    <property type="entry name" value="TAT_signal"/>
</dbReference>
<name>A0ABS3K7N5_9PROT</name>
<proteinExistence type="predicted"/>
<gene>
    <name evidence="2" type="ORF">IAI60_02320</name>
</gene>
<evidence type="ECO:0000256" key="1">
    <source>
        <dbReference type="SAM" id="SignalP"/>
    </source>
</evidence>
<accession>A0ABS3K7N5</accession>
<dbReference type="SUPFAM" id="SSF53850">
    <property type="entry name" value="Periplasmic binding protein-like II"/>
    <property type="match status" value="1"/>
</dbReference>
<protein>
    <submittedName>
        <fullName evidence="2">TAXI family TRAP transporter solute-binding subunit</fullName>
    </submittedName>
</protein>
<reference evidence="2 3" key="1">
    <citation type="submission" date="2020-09" db="EMBL/GenBank/DDBJ databases">
        <title>Roseomonas.</title>
        <authorList>
            <person name="Zhu W."/>
        </authorList>
    </citation>
    <scope>NUCLEOTIDE SEQUENCE [LARGE SCALE GENOMIC DNA]</scope>
    <source>
        <strain evidence="2 3">1311</strain>
    </source>
</reference>
<keyword evidence="1" id="KW-0732">Signal</keyword>
<dbReference type="PANTHER" id="PTHR42941">
    <property type="entry name" value="SLL1037 PROTEIN"/>
    <property type="match status" value="1"/>
</dbReference>
<comment type="caution">
    <text evidence="2">The sequence shown here is derived from an EMBL/GenBank/DDBJ whole genome shotgun (WGS) entry which is preliminary data.</text>
</comment>
<dbReference type="EMBL" id="JACTNF010000002">
    <property type="protein sequence ID" value="MBO1073440.1"/>
    <property type="molecule type" value="Genomic_DNA"/>
</dbReference>
<evidence type="ECO:0000313" key="2">
    <source>
        <dbReference type="EMBL" id="MBO1073440.1"/>
    </source>
</evidence>
<feature type="chain" id="PRO_5046738458" evidence="1">
    <location>
        <begin position="30"/>
        <end position="328"/>
    </location>
</feature>
<dbReference type="PROSITE" id="PS51318">
    <property type="entry name" value="TAT"/>
    <property type="match status" value="1"/>
</dbReference>
<dbReference type="NCBIfam" id="TIGR02122">
    <property type="entry name" value="TRAP_TAXI"/>
    <property type="match status" value="1"/>
</dbReference>
<feature type="signal peptide" evidence="1">
    <location>
        <begin position="1"/>
        <end position="29"/>
    </location>
</feature>
<dbReference type="Gene3D" id="3.40.190.10">
    <property type="entry name" value="Periplasmic binding protein-like II"/>
    <property type="match status" value="2"/>
</dbReference>
<dbReference type="PANTHER" id="PTHR42941:SF1">
    <property type="entry name" value="SLL1037 PROTEIN"/>
    <property type="match status" value="1"/>
</dbReference>
<dbReference type="Pfam" id="PF16868">
    <property type="entry name" value="NMT1_3"/>
    <property type="match status" value="1"/>
</dbReference>
<keyword evidence="3" id="KW-1185">Reference proteome</keyword>
<sequence length="328" mass="34963">MTRMTMPGTSRRNLLLLGAAVLAASPARGQGVPALNTMTARANAGTVGIISGGVDGTYVRIAADLASVLDDGERLRVIPIIGKGSVQNISDIMLLRGVDIGIVQSDALAYARSRRLLPGINAMIQYIAKLYDEEIHILAREGINSVQDLAGQVVNVDVAGSGTAMTASLVFDLLQVPVKPANDTQDVALTKLRNGEIAAMVFVAGKPARIFSGVPAGTGLHFLPIPATPALIETYLPSSLAAGDYPTLIPEDGNIETIAVGAVMAVYAWAPGSDRYRKVANFVEAFQANFDKFQQPPRHPKWREVNLSAQVPGWVRFNPEQQAMRSPR</sequence>
<organism evidence="2 3">
    <name type="scientific">Roseomonas marmotae</name>
    <dbReference type="NCBI Taxonomy" id="2768161"/>
    <lineage>
        <taxon>Bacteria</taxon>
        <taxon>Pseudomonadati</taxon>
        <taxon>Pseudomonadota</taxon>
        <taxon>Alphaproteobacteria</taxon>
        <taxon>Acetobacterales</taxon>
        <taxon>Roseomonadaceae</taxon>
        <taxon>Roseomonas</taxon>
    </lineage>
</organism>
<dbReference type="Proteomes" id="UP001518990">
    <property type="component" value="Unassembled WGS sequence"/>
</dbReference>
<evidence type="ECO:0000313" key="3">
    <source>
        <dbReference type="Proteomes" id="UP001518990"/>
    </source>
</evidence>